<gene>
    <name evidence="1" type="ORF">MU1_00980</name>
</gene>
<dbReference type="EMBL" id="BSSQ01000001">
    <property type="protein sequence ID" value="GLX65754.1"/>
    <property type="molecule type" value="Genomic_DNA"/>
</dbReference>
<name>A0ABQ6G481_9BACL</name>
<keyword evidence="2" id="KW-1185">Reference proteome</keyword>
<sequence>MSLTVSCIIVSTMDIHRPSGLVGESSFFYIIQDDDFYRQRVKGEPLKAEFKLMKGFCCFFDRFFWENDQS</sequence>
<evidence type="ECO:0000313" key="2">
    <source>
        <dbReference type="Proteomes" id="UP001157114"/>
    </source>
</evidence>
<dbReference type="Proteomes" id="UP001157114">
    <property type="component" value="Unassembled WGS sequence"/>
</dbReference>
<organism evidence="1 2">
    <name type="scientific">Paenibacillus glycanilyticus</name>
    <dbReference type="NCBI Taxonomy" id="126569"/>
    <lineage>
        <taxon>Bacteria</taxon>
        <taxon>Bacillati</taxon>
        <taxon>Bacillota</taxon>
        <taxon>Bacilli</taxon>
        <taxon>Bacillales</taxon>
        <taxon>Paenibacillaceae</taxon>
        <taxon>Paenibacillus</taxon>
    </lineage>
</organism>
<reference evidence="1 2" key="1">
    <citation type="submission" date="2023-03" db="EMBL/GenBank/DDBJ databases">
        <title>Draft genome sequence of the bacteria which degrade cell wall of Tricholomamatutake.</title>
        <authorList>
            <person name="Konishi Y."/>
            <person name="Fukuta Y."/>
            <person name="Shirasaka N."/>
        </authorList>
    </citation>
    <scope>NUCLEOTIDE SEQUENCE [LARGE SCALE GENOMIC DNA]</scope>
    <source>
        <strain evidence="2">mu1</strain>
    </source>
</reference>
<protein>
    <submittedName>
        <fullName evidence="1">Uncharacterized protein</fullName>
    </submittedName>
</protein>
<evidence type="ECO:0000313" key="1">
    <source>
        <dbReference type="EMBL" id="GLX65754.1"/>
    </source>
</evidence>
<proteinExistence type="predicted"/>
<accession>A0ABQ6G481</accession>
<comment type="caution">
    <text evidence="1">The sequence shown here is derived from an EMBL/GenBank/DDBJ whole genome shotgun (WGS) entry which is preliminary data.</text>
</comment>